<name>A0A1F5T5E3_9BACT</name>
<organism evidence="1 2">
    <name type="scientific">Candidatus Falkowbacteria bacterium RIFOXYC2_FULL_48_21</name>
    <dbReference type="NCBI Taxonomy" id="1798005"/>
    <lineage>
        <taxon>Bacteria</taxon>
        <taxon>Candidatus Falkowiibacteriota</taxon>
    </lineage>
</organism>
<sequence length="111" mass="12480">MSERLYPDDVRDKDGLKKIMSQSANRCPAQDVPIGSTVSRMCPLAHEIRKSLKGTPHEIDHPIYNIPVSFNCGSFRKKGEEACPIEDPAMETVLKLLEEKDDATPRVEKTK</sequence>
<protein>
    <submittedName>
        <fullName evidence="1">Uncharacterized protein</fullName>
    </submittedName>
</protein>
<evidence type="ECO:0000313" key="1">
    <source>
        <dbReference type="EMBL" id="OGF34188.1"/>
    </source>
</evidence>
<proteinExistence type="predicted"/>
<accession>A0A1F5T5E3</accession>
<dbReference type="Proteomes" id="UP000178656">
    <property type="component" value="Unassembled WGS sequence"/>
</dbReference>
<dbReference type="AlphaFoldDB" id="A0A1F5T5E3"/>
<evidence type="ECO:0000313" key="2">
    <source>
        <dbReference type="Proteomes" id="UP000178656"/>
    </source>
</evidence>
<reference evidence="1 2" key="1">
    <citation type="journal article" date="2016" name="Nat. Commun.">
        <title>Thousands of microbial genomes shed light on interconnected biogeochemical processes in an aquifer system.</title>
        <authorList>
            <person name="Anantharaman K."/>
            <person name="Brown C.T."/>
            <person name="Hug L.A."/>
            <person name="Sharon I."/>
            <person name="Castelle C.J."/>
            <person name="Probst A.J."/>
            <person name="Thomas B.C."/>
            <person name="Singh A."/>
            <person name="Wilkins M.J."/>
            <person name="Karaoz U."/>
            <person name="Brodie E.L."/>
            <person name="Williams K.H."/>
            <person name="Hubbard S.S."/>
            <person name="Banfield J.F."/>
        </authorList>
    </citation>
    <scope>NUCLEOTIDE SEQUENCE [LARGE SCALE GENOMIC DNA]</scope>
</reference>
<comment type="caution">
    <text evidence="1">The sequence shown here is derived from an EMBL/GenBank/DDBJ whole genome shotgun (WGS) entry which is preliminary data.</text>
</comment>
<dbReference type="EMBL" id="MFGM01000080">
    <property type="protein sequence ID" value="OGF34188.1"/>
    <property type="molecule type" value="Genomic_DNA"/>
</dbReference>
<gene>
    <name evidence="1" type="ORF">A2482_03685</name>
</gene>